<dbReference type="EMBL" id="OIVN01003246">
    <property type="protein sequence ID" value="SPD09792.1"/>
    <property type="molecule type" value="Genomic_DNA"/>
</dbReference>
<feature type="binding site" description="axial binding residue" evidence="8">
    <location>
        <position position="443"/>
    </location>
    <ligand>
        <name>heme</name>
        <dbReference type="ChEBI" id="CHEBI:30413"/>
    </ligand>
    <ligandPart>
        <name>Fe</name>
        <dbReference type="ChEBI" id="CHEBI:18248"/>
    </ligandPart>
</feature>
<evidence type="ECO:0000256" key="6">
    <source>
        <dbReference type="ARBA" id="ARBA00023004"/>
    </source>
</evidence>
<dbReference type="Gene3D" id="1.10.630.10">
    <property type="entry name" value="Cytochrome P450"/>
    <property type="match status" value="1"/>
</dbReference>
<accession>A0A2N9HCB5</accession>
<dbReference type="Pfam" id="PF00067">
    <property type="entry name" value="p450"/>
    <property type="match status" value="1"/>
</dbReference>
<dbReference type="GO" id="GO:0005506">
    <property type="term" value="F:iron ion binding"/>
    <property type="evidence" value="ECO:0007669"/>
    <property type="project" value="InterPro"/>
</dbReference>
<dbReference type="InterPro" id="IPR002401">
    <property type="entry name" value="Cyt_P450_E_grp-I"/>
</dbReference>
<name>A0A2N9HCB5_FAGSY</name>
<dbReference type="PRINTS" id="PR00385">
    <property type="entry name" value="P450"/>
</dbReference>
<evidence type="ECO:0000256" key="4">
    <source>
        <dbReference type="ARBA" id="ARBA00022723"/>
    </source>
</evidence>
<dbReference type="PROSITE" id="PS00086">
    <property type="entry name" value="CYTOCHROME_P450"/>
    <property type="match status" value="1"/>
</dbReference>
<dbReference type="GO" id="GO:0004497">
    <property type="term" value="F:monooxygenase activity"/>
    <property type="evidence" value="ECO:0007669"/>
    <property type="project" value="UniProtKB-KW"/>
</dbReference>
<evidence type="ECO:0000256" key="7">
    <source>
        <dbReference type="ARBA" id="ARBA00023033"/>
    </source>
</evidence>
<dbReference type="AlphaFoldDB" id="A0A2N9HCB5"/>
<dbReference type="InterPro" id="IPR001128">
    <property type="entry name" value="Cyt_P450"/>
</dbReference>
<keyword evidence="3 8" id="KW-0349">Heme</keyword>
<comment type="cofactor">
    <cofactor evidence="1 8">
        <name>heme</name>
        <dbReference type="ChEBI" id="CHEBI:30413"/>
    </cofactor>
</comment>
<gene>
    <name evidence="10" type="ORF">FSB_LOCUS37674</name>
</gene>
<reference evidence="10" key="1">
    <citation type="submission" date="2018-02" db="EMBL/GenBank/DDBJ databases">
        <authorList>
            <person name="Cohen D.B."/>
            <person name="Kent A.D."/>
        </authorList>
    </citation>
    <scope>NUCLEOTIDE SEQUENCE</scope>
</reference>
<keyword evidence="5 9" id="KW-0560">Oxidoreductase</keyword>
<evidence type="ECO:0000256" key="5">
    <source>
        <dbReference type="ARBA" id="ARBA00023002"/>
    </source>
</evidence>
<organism evidence="10">
    <name type="scientific">Fagus sylvatica</name>
    <name type="common">Beechnut</name>
    <dbReference type="NCBI Taxonomy" id="28930"/>
    <lineage>
        <taxon>Eukaryota</taxon>
        <taxon>Viridiplantae</taxon>
        <taxon>Streptophyta</taxon>
        <taxon>Embryophyta</taxon>
        <taxon>Tracheophyta</taxon>
        <taxon>Spermatophyta</taxon>
        <taxon>Magnoliopsida</taxon>
        <taxon>eudicotyledons</taxon>
        <taxon>Gunneridae</taxon>
        <taxon>Pentapetalae</taxon>
        <taxon>rosids</taxon>
        <taxon>fabids</taxon>
        <taxon>Fagales</taxon>
        <taxon>Fagaceae</taxon>
        <taxon>Fagus</taxon>
    </lineage>
</organism>
<dbReference type="GO" id="GO:0016705">
    <property type="term" value="F:oxidoreductase activity, acting on paired donors, with incorporation or reduction of molecular oxygen"/>
    <property type="evidence" value="ECO:0007669"/>
    <property type="project" value="InterPro"/>
</dbReference>
<protein>
    <submittedName>
        <fullName evidence="10">Uncharacterized protein</fullName>
    </submittedName>
</protein>
<dbReference type="FunFam" id="1.10.630.10:FF:000038">
    <property type="entry name" value="Cytochrome P450 84A1"/>
    <property type="match status" value="1"/>
</dbReference>
<dbReference type="InterPro" id="IPR036396">
    <property type="entry name" value="Cyt_P450_sf"/>
</dbReference>
<dbReference type="GO" id="GO:0020037">
    <property type="term" value="F:heme binding"/>
    <property type="evidence" value="ECO:0007669"/>
    <property type="project" value="InterPro"/>
</dbReference>
<evidence type="ECO:0000256" key="2">
    <source>
        <dbReference type="ARBA" id="ARBA00010617"/>
    </source>
</evidence>
<dbReference type="InterPro" id="IPR017972">
    <property type="entry name" value="Cyt_P450_CS"/>
</dbReference>
<evidence type="ECO:0000256" key="1">
    <source>
        <dbReference type="ARBA" id="ARBA00001971"/>
    </source>
</evidence>
<dbReference type="PANTHER" id="PTHR47944:SF5">
    <property type="entry name" value="CYTOCHROME P450 71A1-LIKE"/>
    <property type="match status" value="1"/>
</dbReference>
<keyword evidence="4 8" id="KW-0479">Metal-binding</keyword>
<proteinExistence type="inferred from homology"/>
<dbReference type="CDD" id="cd20618">
    <property type="entry name" value="CYP71_clan"/>
    <property type="match status" value="1"/>
</dbReference>
<dbReference type="SUPFAM" id="SSF48264">
    <property type="entry name" value="Cytochrome P450"/>
    <property type="match status" value="1"/>
</dbReference>
<evidence type="ECO:0000256" key="9">
    <source>
        <dbReference type="RuleBase" id="RU000461"/>
    </source>
</evidence>
<dbReference type="PANTHER" id="PTHR47944">
    <property type="entry name" value="CYTOCHROME P450 98A9"/>
    <property type="match status" value="1"/>
</dbReference>
<sequence length="506" mass="57696">MESYSWALLVMASLVALGFLSKLFSFKHKFPPGPKPWPIIGNLNLIGSHPPQSLHNLAQKYGPIMQLKFGSFPVVVASSSEMAKQFLKTHDHVFASRPYTAAGKYTAYNYQNITWAPSGPYWRQGRKIFLSGVFNSKQLESYQYIRDEEMRDFLSRLCTLSGKPVMLKDHFFCLTLSIISRIVLSKKYVSESKNETSIVTPEEFQEMVDELFVLNGVFNIGDWIPWLDFLDLQGNVKRMKALKKKFDRFLDHVFDEHKAKREGVKDFVPKDTVDLLLGLIDDPNVNVKLTYDSIKALTQDLIAGGTDTSATTIEWAMSELLKQPHLIKKATEELDRVIGRDRWVEEKDIPQLPYIDAIMKETMRKHPVAGLLAPHLALEDCDVVGYKIRKGTRVFVNTWSIGKDPSIWDAPEEFCPDRFLGKAMDVKGQNFELLPFGSGRRMCPGYSLGLKLFSSTLANMLHGFNWKLPHNMKSEELSMDEVYGLSTGRKFPLVAVMEPRLPLHLY</sequence>
<keyword evidence="7 9" id="KW-0503">Monooxygenase</keyword>
<evidence type="ECO:0000256" key="3">
    <source>
        <dbReference type="ARBA" id="ARBA00022617"/>
    </source>
</evidence>
<comment type="similarity">
    <text evidence="2 9">Belongs to the cytochrome P450 family.</text>
</comment>
<evidence type="ECO:0000256" key="8">
    <source>
        <dbReference type="PIRSR" id="PIRSR602401-1"/>
    </source>
</evidence>
<keyword evidence="6 8" id="KW-0408">Iron</keyword>
<evidence type="ECO:0000313" key="10">
    <source>
        <dbReference type="EMBL" id="SPD09792.1"/>
    </source>
</evidence>
<dbReference type="PRINTS" id="PR00463">
    <property type="entry name" value="EP450I"/>
</dbReference>